<dbReference type="EMBL" id="GGEC01081965">
    <property type="protein sequence ID" value="MBX62449.1"/>
    <property type="molecule type" value="Transcribed_RNA"/>
</dbReference>
<name>A0A2P2Q6E1_RHIMU</name>
<organism evidence="2">
    <name type="scientific">Rhizophora mucronata</name>
    <name type="common">Asiatic mangrove</name>
    <dbReference type="NCBI Taxonomy" id="61149"/>
    <lineage>
        <taxon>Eukaryota</taxon>
        <taxon>Viridiplantae</taxon>
        <taxon>Streptophyta</taxon>
        <taxon>Embryophyta</taxon>
        <taxon>Tracheophyta</taxon>
        <taxon>Spermatophyta</taxon>
        <taxon>Magnoliopsida</taxon>
        <taxon>eudicotyledons</taxon>
        <taxon>Gunneridae</taxon>
        <taxon>Pentapetalae</taxon>
        <taxon>rosids</taxon>
        <taxon>fabids</taxon>
        <taxon>Malpighiales</taxon>
        <taxon>Rhizophoraceae</taxon>
        <taxon>Rhizophora</taxon>
    </lineage>
</organism>
<feature type="transmembrane region" description="Helical" evidence="1">
    <location>
        <begin position="12"/>
        <end position="30"/>
    </location>
</feature>
<dbReference type="AlphaFoldDB" id="A0A2P2Q6E1"/>
<keyword evidence="1" id="KW-0472">Membrane</keyword>
<reference evidence="2" key="1">
    <citation type="submission" date="2018-02" db="EMBL/GenBank/DDBJ databases">
        <title>Rhizophora mucronata_Transcriptome.</title>
        <authorList>
            <person name="Meera S.P."/>
            <person name="Sreeshan A."/>
            <person name="Augustine A."/>
        </authorList>
    </citation>
    <scope>NUCLEOTIDE SEQUENCE</scope>
    <source>
        <tissue evidence="2">Leaf</tissue>
    </source>
</reference>
<proteinExistence type="predicted"/>
<evidence type="ECO:0000256" key="1">
    <source>
        <dbReference type="SAM" id="Phobius"/>
    </source>
</evidence>
<keyword evidence="1" id="KW-1133">Transmembrane helix</keyword>
<sequence>MSNTPMVEFNPYLVLILYKHPSFMGMIFLHSKTWMQYCCKFH</sequence>
<protein>
    <submittedName>
        <fullName evidence="2">Uncharacterized protein</fullName>
    </submittedName>
</protein>
<accession>A0A2P2Q6E1</accession>
<keyword evidence="1" id="KW-0812">Transmembrane</keyword>
<evidence type="ECO:0000313" key="2">
    <source>
        <dbReference type="EMBL" id="MBX62449.1"/>
    </source>
</evidence>